<dbReference type="Pfam" id="PF10983">
    <property type="entry name" value="DUF2793"/>
    <property type="match status" value="1"/>
</dbReference>
<name>A0A7X3FQL1_9HYPH</name>
<accession>A0A7X3FQL1</accession>
<dbReference type="InterPro" id="IPR021251">
    <property type="entry name" value="DUF2793"/>
</dbReference>
<proteinExistence type="predicted"/>
<organism evidence="2 3">
    <name type="scientific">Devosia marina</name>
    <dbReference type="NCBI Taxonomy" id="2683198"/>
    <lineage>
        <taxon>Bacteria</taxon>
        <taxon>Pseudomonadati</taxon>
        <taxon>Pseudomonadota</taxon>
        <taxon>Alphaproteobacteria</taxon>
        <taxon>Hyphomicrobiales</taxon>
        <taxon>Devosiaceae</taxon>
        <taxon>Devosia</taxon>
    </lineage>
</organism>
<dbReference type="InterPro" id="IPR030392">
    <property type="entry name" value="S74_ICA"/>
</dbReference>
<protein>
    <submittedName>
        <fullName evidence="2">DUF2793 domain-containing protein</fullName>
    </submittedName>
</protein>
<dbReference type="AlphaFoldDB" id="A0A7X3FQL1"/>
<feature type="domain" description="Peptidase S74" evidence="1">
    <location>
        <begin position="399"/>
        <end position="498"/>
    </location>
</feature>
<sequence>MKKVPSWRPPLVSICKKRPTMVRMAELCALISLISCCSSALSARLWASTGKAGERAAARPSMRAVRRIMGGVSSLGRLVEPNLGSNCGNRWKVPPGLISPSREHLMKFPARRLAARDLCGRCAQPEQPEQRRQLCNPRASGWSHTELQFTSGDTLMDNTARLALPFIMSGQALKHITHNDALNRLDALVQPVVESTRVTTPPVSPLSGEAWIVPSGASGAWAGHMDEIAAWQAGAWHFYDPAQGWQVFDRASGTLLVFTGADWVAVAATGAGLPQLGINTSAELTNRLAVASAATLLTHDGAGHQLKLNKASGSDTASLLFQSNWSGRAEMGLMGDNDWRIKVSPDGSTWTDVITIAADTAEMRVAGALNPAGDNAQTLGDGGARWSAVWSATGTIQTSDARHKTAIAPTDLGLDFIRLLTPVRFAWKGGDGRCHYGLVAQQVAEIAAQLDADFGGHVLADPSDPHSQQALRYDQFIAPLVRAVQELAERLDCLDGAHLRPVLSPPIAPTELQSLQGPA</sequence>
<dbReference type="InterPro" id="IPR036388">
    <property type="entry name" value="WH-like_DNA-bd_sf"/>
</dbReference>
<dbReference type="PROSITE" id="PS51688">
    <property type="entry name" value="ICA"/>
    <property type="match status" value="1"/>
</dbReference>
<evidence type="ECO:0000313" key="2">
    <source>
        <dbReference type="EMBL" id="MVS98988.1"/>
    </source>
</evidence>
<evidence type="ECO:0000313" key="3">
    <source>
        <dbReference type="Proteomes" id="UP000438106"/>
    </source>
</evidence>
<dbReference type="Gene3D" id="1.10.10.10">
    <property type="entry name" value="Winged helix-like DNA-binding domain superfamily/Winged helix DNA-binding domain"/>
    <property type="match status" value="1"/>
</dbReference>
<dbReference type="EMBL" id="WQRF01000002">
    <property type="protein sequence ID" value="MVS98988.1"/>
    <property type="molecule type" value="Genomic_DNA"/>
</dbReference>
<dbReference type="Proteomes" id="UP000438106">
    <property type="component" value="Unassembled WGS sequence"/>
</dbReference>
<reference evidence="2 3" key="1">
    <citation type="submission" date="2019-12" db="EMBL/GenBank/DDBJ databases">
        <title>Devosia maris sp. nov., isolated from the deep seawater.</title>
        <authorList>
            <person name="Liu Y."/>
        </authorList>
    </citation>
    <scope>NUCLEOTIDE SEQUENCE [LARGE SCALE GENOMIC DNA]</scope>
    <source>
        <strain evidence="2 3">L53-10-65</strain>
    </source>
</reference>
<evidence type="ECO:0000259" key="1">
    <source>
        <dbReference type="PROSITE" id="PS51688"/>
    </source>
</evidence>
<gene>
    <name evidence="2" type="ORF">GO014_08145</name>
</gene>
<keyword evidence="3" id="KW-1185">Reference proteome</keyword>
<comment type="caution">
    <text evidence="2">The sequence shown here is derived from an EMBL/GenBank/DDBJ whole genome shotgun (WGS) entry which is preliminary data.</text>
</comment>
<dbReference type="Pfam" id="PF13884">
    <property type="entry name" value="Peptidase_S74"/>
    <property type="match status" value="1"/>
</dbReference>